<organism evidence="7 8">
    <name type="scientific">Persicobacter psychrovividus</name>
    <dbReference type="NCBI Taxonomy" id="387638"/>
    <lineage>
        <taxon>Bacteria</taxon>
        <taxon>Pseudomonadati</taxon>
        <taxon>Bacteroidota</taxon>
        <taxon>Cytophagia</taxon>
        <taxon>Cytophagales</taxon>
        <taxon>Persicobacteraceae</taxon>
        <taxon>Persicobacter</taxon>
    </lineage>
</organism>
<feature type="transmembrane region" description="Helical" evidence="6">
    <location>
        <begin position="241"/>
        <end position="261"/>
    </location>
</feature>
<feature type="transmembrane region" description="Helical" evidence="6">
    <location>
        <begin position="276"/>
        <end position="303"/>
    </location>
</feature>
<gene>
    <name evidence="7" type="ORF">PEPS_40130</name>
</gene>
<feature type="transmembrane region" description="Helical" evidence="6">
    <location>
        <begin position="131"/>
        <end position="150"/>
    </location>
</feature>
<feature type="transmembrane region" description="Helical" evidence="6">
    <location>
        <begin position="170"/>
        <end position="190"/>
    </location>
</feature>
<dbReference type="RefSeq" id="WP_338398904.1">
    <property type="nucleotide sequence ID" value="NZ_AP025295.1"/>
</dbReference>
<dbReference type="EMBL" id="AP025295">
    <property type="protein sequence ID" value="BDD01733.1"/>
    <property type="molecule type" value="Genomic_DNA"/>
</dbReference>
<protein>
    <submittedName>
        <fullName evidence="7">Sodium:proton antiporter</fullName>
    </submittedName>
</protein>
<dbReference type="InterPro" id="IPR036458">
    <property type="entry name" value="Na:dicarbo_symporter_sf"/>
</dbReference>
<feature type="transmembrane region" description="Helical" evidence="6">
    <location>
        <begin position="12"/>
        <end position="31"/>
    </location>
</feature>
<feature type="transmembrane region" description="Helical" evidence="6">
    <location>
        <begin position="336"/>
        <end position="360"/>
    </location>
</feature>
<keyword evidence="8" id="KW-1185">Reference proteome</keyword>
<geneLocation type="plasmid" evidence="7 8">
    <name>pPP3</name>
</geneLocation>
<feature type="transmembrane region" description="Helical" evidence="6">
    <location>
        <begin position="74"/>
        <end position="96"/>
    </location>
</feature>
<evidence type="ECO:0000313" key="7">
    <source>
        <dbReference type="EMBL" id="BDD01733.1"/>
    </source>
</evidence>
<dbReference type="PANTHER" id="PTHR42865:SF8">
    <property type="entry name" value="SERINE_THREONINE TRANSPORTER SSTT"/>
    <property type="match status" value="1"/>
</dbReference>
<evidence type="ECO:0000256" key="2">
    <source>
        <dbReference type="ARBA" id="ARBA00022448"/>
    </source>
</evidence>
<dbReference type="PANTHER" id="PTHR42865">
    <property type="entry name" value="PROTON/GLUTAMATE-ASPARTATE SYMPORTER"/>
    <property type="match status" value="1"/>
</dbReference>
<accession>A0ABM7VL55</accession>
<evidence type="ECO:0000256" key="4">
    <source>
        <dbReference type="ARBA" id="ARBA00022989"/>
    </source>
</evidence>
<dbReference type="InterPro" id="IPR001991">
    <property type="entry name" value="Na-dicarboxylate_symporter"/>
</dbReference>
<proteinExistence type="predicted"/>
<evidence type="ECO:0000256" key="6">
    <source>
        <dbReference type="SAM" id="Phobius"/>
    </source>
</evidence>
<dbReference type="SUPFAM" id="SSF118215">
    <property type="entry name" value="Proton glutamate symport protein"/>
    <property type="match status" value="1"/>
</dbReference>
<feature type="transmembrane region" description="Helical" evidence="6">
    <location>
        <begin position="310"/>
        <end position="330"/>
    </location>
</feature>
<comment type="subcellular location">
    <subcellularLocation>
        <location evidence="1">Membrane</location>
        <topology evidence="1">Multi-pass membrane protein</topology>
    </subcellularLocation>
</comment>
<keyword evidence="2" id="KW-0813">Transport</keyword>
<name>A0ABM7VL55_9BACT</name>
<keyword evidence="3 6" id="KW-0812">Transmembrane</keyword>
<evidence type="ECO:0000256" key="1">
    <source>
        <dbReference type="ARBA" id="ARBA00004141"/>
    </source>
</evidence>
<dbReference type="Proteomes" id="UP001354989">
    <property type="component" value="Plasmid pPP3"/>
</dbReference>
<keyword evidence="7" id="KW-0614">Plasmid</keyword>
<evidence type="ECO:0000313" key="8">
    <source>
        <dbReference type="Proteomes" id="UP001354989"/>
    </source>
</evidence>
<feature type="transmembrane region" description="Helical" evidence="6">
    <location>
        <begin position="196"/>
        <end position="220"/>
    </location>
</feature>
<feature type="transmembrane region" description="Helical" evidence="6">
    <location>
        <begin position="43"/>
        <end position="62"/>
    </location>
</feature>
<reference evidence="7 8" key="1">
    <citation type="submission" date="2021-12" db="EMBL/GenBank/DDBJ databases">
        <title>Genome sequencing of bacteria with rrn-lacking chromosome and rrn-plasmid.</title>
        <authorList>
            <person name="Anda M."/>
            <person name="Iwasaki W."/>
        </authorList>
    </citation>
    <scope>NUCLEOTIDE SEQUENCE [LARGE SCALE GENOMIC DNA]</scope>
    <source>
        <strain evidence="7 8">NBRC 101262</strain>
        <plasmid evidence="7 8">pPP3</plasmid>
    </source>
</reference>
<dbReference type="Pfam" id="PF00375">
    <property type="entry name" value="SDF"/>
    <property type="match status" value="1"/>
</dbReference>
<sequence length="404" mass="42805">MLKFSGIKFGLLSKLLLAIILGIAMGSLDFLPLVRLMATFNGIFGNFLGFVIPLIIVGFIAPGIGDLGKGAGKLLAITAGLAYLSTVFAGSLAWLINTLALPSLLQGNVFSIGEQQEAVIAPFFKVDMPPLMPVMSALLLAFILGLGITIQKGNAIKNVMKEFQLIIEKIISTIIIPFLPLHIAGIFAQMTYSGQAAMILSVFIKVFAIIFALHMLMLLIQFTVAGALTKQSPFKLIKNMLPAYFTAIGTQSSAATIPVTLKQSLKNKVSEEVADFAVPLCATIHLSGSTITITSCAMAIMMLNGMPTDFSLIFGFVMMLGLTMIAAPGVPGGAVVAALGLLEAMLNFSLPLTSLMMALYMAQDSFGTACNVTGDGAISIMVDKLNKQKGEKVPTKQIEDLQSV</sequence>
<dbReference type="Gene3D" id="1.10.3860.10">
    <property type="entry name" value="Sodium:dicarboxylate symporter"/>
    <property type="match status" value="1"/>
</dbReference>
<keyword evidence="4 6" id="KW-1133">Transmembrane helix</keyword>
<keyword evidence="5 6" id="KW-0472">Membrane</keyword>
<evidence type="ECO:0000256" key="5">
    <source>
        <dbReference type="ARBA" id="ARBA00023136"/>
    </source>
</evidence>
<evidence type="ECO:0000256" key="3">
    <source>
        <dbReference type="ARBA" id="ARBA00022692"/>
    </source>
</evidence>